<dbReference type="Proteomes" id="UP001278500">
    <property type="component" value="Unassembled WGS sequence"/>
</dbReference>
<dbReference type="EMBL" id="JAUEPP010000003">
    <property type="protein sequence ID" value="KAK3347380.1"/>
    <property type="molecule type" value="Genomic_DNA"/>
</dbReference>
<keyword evidence="1" id="KW-1133">Transmembrane helix</keyword>
<reference evidence="2" key="2">
    <citation type="submission" date="2023-06" db="EMBL/GenBank/DDBJ databases">
        <authorList>
            <consortium name="Lawrence Berkeley National Laboratory"/>
            <person name="Haridas S."/>
            <person name="Hensen N."/>
            <person name="Bonometti L."/>
            <person name="Westerberg I."/>
            <person name="Brannstrom I.O."/>
            <person name="Guillou S."/>
            <person name="Cros-Aarteil S."/>
            <person name="Calhoun S."/>
            <person name="Kuo A."/>
            <person name="Mondo S."/>
            <person name="Pangilinan J."/>
            <person name="Riley R."/>
            <person name="Labutti K."/>
            <person name="Andreopoulos B."/>
            <person name="Lipzen A."/>
            <person name="Chen C."/>
            <person name="Yanf M."/>
            <person name="Daum C."/>
            <person name="Ng V."/>
            <person name="Clum A."/>
            <person name="Steindorff A."/>
            <person name="Ohm R."/>
            <person name="Martin F."/>
            <person name="Silar P."/>
            <person name="Natvig D."/>
            <person name="Lalanne C."/>
            <person name="Gautier V."/>
            <person name="Ament-Velasquez S.L."/>
            <person name="Kruys A."/>
            <person name="Hutchinson M.I."/>
            <person name="Powell A.J."/>
            <person name="Barry K."/>
            <person name="Miller A.N."/>
            <person name="Grigoriev I.V."/>
            <person name="Debuchy R."/>
            <person name="Gladieux P."/>
            <person name="Thoren M.H."/>
            <person name="Johannesson H."/>
        </authorList>
    </citation>
    <scope>NUCLEOTIDE SEQUENCE</scope>
    <source>
        <strain evidence="2">CBS 560.94</strain>
    </source>
</reference>
<keyword evidence="3" id="KW-1185">Reference proteome</keyword>
<name>A0AAE0JHM9_9PEZI</name>
<proteinExistence type="predicted"/>
<dbReference type="AlphaFoldDB" id="A0AAE0JHM9"/>
<keyword evidence="1" id="KW-0472">Membrane</keyword>
<organism evidence="2 3">
    <name type="scientific">Neurospora tetraspora</name>
    <dbReference type="NCBI Taxonomy" id="94610"/>
    <lineage>
        <taxon>Eukaryota</taxon>
        <taxon>Fungi</taxon>
        <taxon>Dikarya</taxon>
        <taxon>Ascomycota</taxon>
        <taxon>Pezizomycotina</taxon>
        <taxon>Sordariomycetes</taxon>
        <taxon>Sordariomycetidae</taxon>
        <taxon>Sordariales</taxon>
        <taxon>Sordariaceae</taxon>
        <taxon>Neurospora</taxon>
    </lineage>
</organism>
<dbReference type="GeneID" id="87863678"/>
<gene>
    <name evidence="2" type="ORF">B0H65DRAFT_460335</name>
</gene>
<dbReference type="RefSeq" id="XP_062682462.1">
    <property type="nucleotide sequence ID" value="XM_062826524.1"/>
</dbReference>
<reference evidence="2" key="1">
    <citation type="journal article" date="2023" name="Mol. Phylogenet. Evol.">
        <title>Genome-scale phylogeny and comparative genomics of the fungal order Sordariales.</title>
        <authorList>
            <person name="Hensen N."/>
            <person name="Bonometti L."/>
            <person name="Westerberg I."/>
            <person name="Brannstrom I.O."/>
            <person name="Guillou S."/>
            <person name="Cros-Aarteil S."/>
            <person name="Calhoun S."/>
            <person name="Haridas S."/>
            <person name="Kuo A."/>
            <person name="Mondo S."/>
            <person name="Pangilinan J."/>
            <person name="Riley R."/>
            <person name="LaButti K."/>
            <person name="Andreopoulos B."/>
            <person name="Lipzen A."/>
            <person name="Chen C."/>
            <person name="Yan M."/>
            <person name="Daum C."/>
            <person name="Ng V."/>
            <person name="Clum A."/>
            <person name="Steindorff A."/>
            <person name="Ohm R.A."/>
            <person name="Martin F."/>
            <person name="Silar P."/>
            <person name="Natvig D.O."/>
            <person name="Lalanne C."/>
            <person name="Gautier V."/>
            <person name="Ament-Velasquez S.L."/>
            <person name="Kruys A."/>
            <person name="Hutchinson M.I."/>
            <person name="Powell A.J."/>
            <person name="Barry K."/>
            <person name="Miller A.N."/>
            <person name="Grigoriev I.V."/>
            <person name="Debuchy R."/>
            <person name="Gladieux P."/>
            <person name="Hiltunen Thoren M."/>
            <person name="Johannesson H."/>
        </authorList>
    </citation>
    <scope>NUCLEOTIDE SEQUENCE</scope>
    <source>
        <strain evidence="2">CBS 560.94</strain>
    </source>
</reference>
<evidence type="ECO:0000313" key="3">
    <source>
        <dbReference type="Proteomes" id="UP001278500"/>
    </source>
</evidence>
<protein>
    <submittedName>
        <fullName evidence="2">Uncharacterized protein</fullName>
    </submittedName>
</protein>
<feature type="transmembrane region" description="Helical" evidence="1">
    <location>
        <begin position="12"/>
        <end position="38"/>
    </location>
</feature>
<evidence type="ECO:0000256" key="1">
    <source>
        <dbReference type="SAM" id="Phobius"/>
    </source>
</evidence>
<comment type="caution">
    <text evidence="2">The sequence shown here is derived from an EMBL/GenBank/DDBJ whole genome shotgun (WGS) entry which is preliminary data.</text>
</comment>
<accession>A0AAE0JHM9</accession>
<sequence>MSPYSLVGGTPLVLALILLPDPLFFHYVLVPLCLLPLVSCPVCPFSGESDVDAVEMEGLENKDKTSRAGTAHLAARGGCISVHNKTK</sequence>
<keyword evidence="1" id="KW-0812">Transmembrane</keyword>
<evidence type="ECO:0000313" key="2">
    <source>
        <dbReference type="EMBL" id="KAK3347380.1"/>
    </source>
</evidence>